<gene>
    <name evidence="1" type="ORF">MELLADRAFT_85813</name>
</gene>
<dbReference type="GeneID" id="18933965"/>
<dbReference type="VEuPathDB" id="FungiDB:MELLADRAFT_85813"/>
<dbReference type="RefSeq" id="XP_007409286.1">
    <property type="nucleotide sequence ID" value="XM_007409224.1"/>
</dbReference>
<dbReference type="InParanoid" id="F4RJV7"/>
<accession>F4RJV7</accession>
<protein>
    <submittedName>
        <fullName evidence="1">Uncharacterized protein</fullName>
    </submittedName>
</protein>
<dbReference type="HOGENOM" id="CLU_2671576_0_0_1"/>
<organism evidence="2">
    <name type="scientific">Melampsora larici-populina (strain 98AG31 / pathotype 3-4-7)</name>
    <name type="common">Poplar leaf rust fungus</name>
    <dbReference type="NCBI Taxonomy" id="747676"/>
    <lineage>
        <taxon>Eukaryota</taxon>
        <taxon>Fungi</taxon>
        <taxon>Dikarya</taxon>
        <taxon>Basidiomycota</taxon>
        <taxon>Pucciniomycotina</taxon>
        <taxon>Pucciniomycetes</taxon>
        <taxon>Pucciniales</taxon>
        <taxon>Melampsoraceae</taxon>
        <taxon>Melampsora</taxon>
    </lineage>
</organism>
<keyword evidence="2" id="KW-1185">Reference proteome</keyword>
<sequence>MSGLRLRTIGTYDLFSVRCSICLFGPMAKEIIIYHDTRSYHFLLSKRCQREMCLLHLTGSMEWKPYISEKRPFFF</sequence>
<dbReference type="AlphaFoldDB" id="F4RJV7"/>
<proteinExistence type="predicted"/>
<dbReference type="KEGG" id="mlr:MELLADRAFT_85813"/>
<dbReference type="EMBL" id="GL883104">
    <property type="protein sequence ID" value="EGG07379.1"/>
    <property type="molecule type" value="Genomic_DNA"/>
</dbReference>
<reference evidence="2" key="1">
    <citation type="journal article" date="2011" name="Proc. Natl. Acad. Sci. U.S.A.">
        <title>Obligate biotrophy features unraveled by the genomic analysis of rust fungi.</title>
        <authorList>
            <person name="Duplessis S."/>
            <person name="Cuomo C.A."/>
            <person name="Lin Y.-C."/>
            <person name="Aerts A."/>
            <person name="Tisserant E."/>
            <person name="Veneault-Fourrey C."/>
            <person name="Joly D.L."/>
            <person name="Hacquard S."/>
            <person name="Amselem J."/>
            <person name="Cantarel B.L."/>
            <person name="Chiu R."/>
            <person name="Coutinho P.M."/>
            <person name="Feau N."/>
            <person name="Field M."/>
            <person name="Frey P."/>
            <person name="Gelhaye E."/>
            <person name="Goldberg J."/>
            <person name="Grabherr M.G."/>
            <person name="Kodira C.D."/>
            <person name="Kohler A."/>
            <person name="Kuees U."/>
            <person name="Lindquist E.A."/>
            <person name="Lucas S.M."/>
            <person name="Mago R."/>
            <person name="Mauceli E."/>
            <person name="Morin E."/>
            <person name="Murat C."/>
            <person name="Pangilinan J.L."/>
            <person name="Park R."/>
            <person name="Pearson M."/>
            <person name="Quesneville H."/>
            <person name="Rouhier N."/>
            <person name="Sakthikumar S."/>
            <person name="Salamov A.A."/>
            <person name="Schmutz J."/>
            <person name="Selles B."/>
            <person name="Shapiro H."/>
            <person name="Tanguay P."/>
            <person name="Tuskan G.A."/>
            <person name="Henrissat B."/>
            <person name="Van de Peer Y."/>
            <person name="Rouze P."/>
            <person name="Ellis J.G."/>
            <person name="Dodds P.N."/>
            <person name="Schein J.E."/>
            <person name="Zhong S."/>
            <person name="Hamelin R.C."/>
            <person name="Grigoriev I.V."/>
            <person name="Szabo L.J."/>
            <person name="Martin F."/>
        </authorList>
    </citation>
    <scope>NUCLEOTIDE SEQUENCE [LARGE SCALE GENOMIC DNA]</scope>
    <source>
        <strain evidence="2">98AG31 / pathotype 3-4-7</strain>
    </source>
</reference>
<dbReference type="Proteomes" id="UP000001072">
    <property type="component" value="Unassembled WGS sequence"/>
</dbReference>
<name>F4RJV7_MELLP</name>
<evidence type="ECO:0000313" key="2">
    <source>
        <dbReference type="Proteomes" id="UP000001072"/>
    </source>
</evidence>
<evidence type="ECO:0000313" key="1">
    <source>
        <dbReference type="EMBL" id="EGG07379.1"/>
    </source>
</evidence>